<organism evidence="2">
    <name type="scientific">Amphimedon queenslandica</name>
    <name type="common">Sponge</name>
    <dbReference type="NCBI Taxonomy" id="400682"/>
    <lineage>
        <taxon>Eukaryota</taxon>
        <taxon>Metazoa</taxon>
        <taxon>Porifera</taxon>
        <taxon>Demospongiae</taxon>
        <taxon>Heteroscleromorpha</taxon>
        <taxon>Haplosclerida</taxon>
        <taxon>Niphatidae</taxon>
        <taxon>Amphimedon</taxon>
    </lineage>
</organism>
<dbReference type="InParanoid" id="A0A1X7TLA7"/>
<sequence length="69" mass="8315">MSQDKAHNSHRRELYRQRMAAETPEAREARLDRRRVTDRARRDAKTPEAREARIMLKLRNTMECITNHL</sequence>
<feature type="compositionally biased region" description="Basic and acidic residues" evidence="1">
    <location>
        <begin position="24"/>
        <end position="48"/>
    </location>
</feature>
<evidence type="ECO:0008006" key="3">
    <source>
        <dbReference type="Google" id="ProtNLM"/>
    </source>
</evidence>
<accession>A0A1X7TLA7</accession>
<dbReference type="AlphaFoldDB" id="A0A1X7TLA7"/>
<feature type="compositionally biased region" description="Basic and acidic residues" evidence="1">
    <location>
        <begin position="1"/>
        <end position="16"/>
    </location>
</feature>
<name>A0A1X7TLA7_AMPQE</name>
<feature type="region of interest" description="Disordered" evidence="1">
    <location>
        <begin position="1"/>
        <end position="48"/>
    </location>
</feature>
<proteinExistence type="predicted"/>
<protein>
    <recommendedName>
        <fullName evidence="3">IBB domain-containing protein</fullName>
    </recommendedName>
</protein>
<evidence type="ECO:0000256" key="1">
    <source>
        <dbReference type="SAM" id="MobiDB-lite"/>
    </source>
</evidence>
<reference evidence="2" key="1">
    <citation type="submission" date="2017-05" db="UniProtKB">
        <authorList>
            <consortium name="EnsemblMetazoa"/>
        </authorList>
    </citation>
    <scope>IDENTIFICATION</scope>
</reference>
<dbReference type="EnsemblMetazoa" id="Aqu2.1.15605_001">
    <property type="protein sequence ID" value="Aqu2.1.15605_001"/>
    <property type="gene ID" value="Aqu2.1.15605"/>
</dbReference>
<evidence type="ECO:0000313" key="2">
    <source>
        <dbReference type="EnsemblMetazoa" id="Aqu2.1.15605_001"/>
    </source>
</evidence>